<organism evidence="6 7">
    <name type="scientific">Pseudidiomarina salinarum</name>
    <dbReference type="NCBI Taxonomy" id="435908"/>
    <lineage>
        <taxon>Bacteria</taxon>
        <taxon>Pseudomonadati</taxon>
        <taxon>Pseudomonadota</taxon>
        <taxon>Gammaproteobacteria</taxon>
        <taxon>Alteromonadales</taxon>
        <taxon>Idiomarinaceae</taxon>
        <taxon>Pseudidiomarina</taxon>
    </lineage>
</organism>
<evidence type="ECO:0000313" key="6">
    <source>
        <dbReference type="EMBL" id="KFZ30993.1"/>
    </source>
</evidence>
<dbReference type="Gene3D" id="3.20.20.70">
    <property type="entry name" value="Aldolase class I"/>
    <property type="match status" value="1"/>
</dbReference>
<gene>
    <name evidence="6" type="ORF">IDSA_07945</name>
</gene>
<dbReference type="eggNOG" id="COG1902">
    <property type="taxonomic scope" value="Bacteria"/>
</dbReference>
<dbReference type="InterPro" id="IPR013785">
    <property type="entry name" value="Aldolase_TIM"/>
</dbReference>
<evidence type="ECO:0000256" key="2">
    <source>
        <dbReference type="ARBA" id="ARBA00005979"/>
    </source>
</evidence>
<dbReference type="InterPro" id="IPR045247">
    <property type="entry name" value="Oye-like"/>
</dbReference>
<dbReference type="GO" id="GO:0016628">
    <property type="term" value="F:oxidoreductase activity, acting on the CH-CH group of donors, NAD or NADP as acceptor"/>
    <property type="evidence" value="ECO:0007669"/>
    <property type="project" value="UniProtKB-ARBA"/>
</dbReference>
<reference evidence="6 7" key="1">
    <citation type="submission" date="2014-06" db="EMBL/GenBank/DDBJ databases">
        <title>The draft genome sequence of Idiomarina salinarum ISL-52.</title>
        <authorList>
            <person name="Du J."/>
            <person name="Shao Z."/>
        </authorList>
    </citation>
    <scope>NUCLEOTIDE SEQUENCE [LARGE SCALE GENOMIC DNA]</scope>
    <source>
        <strain evidence="6 7">ISL-52</strain>
    </source>
</reference>
<dbReference type="RefSeq" id="WP_034775607.1">
    <property type="nucleotide sequence ID" value="NZ_JPER01000003.1"/>
</dbReference>
<evidence type="ECO:0000256" key="3">
    <source>
        <dbReference type="ARBA" id="ARBA00023002"/>
    </source>
</evidence>
<dbReference type="CDD" id="cd02933">
    <property type="entry name" value="OYE_like_FMN"/>
    <property type="match status" value="1"/>
</dbReference>
<dbReference type="FunFam" id="3.20.20.70:FF:000059">
    <property type="entry name" value="N-ethylmaleimide reductase, FMN-linked"/>
    <property type="match status" value="1"/>
</dbReference>
<dbReference type="Proteomes" id="UP000054363">
    <property type="component" value="Unassembled WGS sequence"/>
</dbReference>
<feature type="region of interest" description="Disordered" evidence="4">
    <location>
        <begin position="351"/>
        <end position="378"/>
    </location>
</feature>
<dbReference type="SUPFAM" id="SSF51395">
    <property type="entry name" value="FMN-linked oxidoreductases"/>
    <property type="match status" value="1"/>
</dbReference>
<dbReference type="AlphaFoldDB" id="A0A094L867"/>
<proteinExistence type="inferred from homology"/>
<evidence type="ECO:0000256" key="1">
    <source>
        <dbReference type="ARBA" id="ARBA00001917"/>
    </source>
</evidence>
<dbReference type="Pfam" id="PF00724">
    <property type="entry name" value="Oxidored_FMN"/>
    <property type="match status" value="1"/>
</dbReference>
<dbReference type="InterPro" id="IPR001155">
    <property type="entry name" value="OxRdtase_FMN_N"/>
</dbReference>
<sequence>MTVEVPDDPLFQPLQFGTLKLRNRIIMAPLTRSRASQPGDVPTEMNARYYRQRASAGFIIAEATQVSPQGKGYAFTPGIHSQEQIEGWRKVTDAVHAAGGRIYLQLWHVGRISHPDLQPDGQQPVAPSAIQPKGAQTYTSKDSGMVDIPEPRALKTEEIPDIVEQFRQGAKNARDAGFDGVELHAANGYLLDQFLRSGSNERTDKYGGSVENRLRLPLEVVEAVVDVWGKENVGIRVSPTGSFNDMKDDDPVATYGLLAKRLDDLGISFIEVVEDSFQGNHADDRPEDVIMAIQTGFKGVYIANGEYDAKEARQRITEGRCDLVSFGRPFIANPDLPRRFRENAELNDWDSDTFYGGDERGYTDYPSLDEQDPLARPS</sequence>
<dbReference type="EMBL" id="JPER01000003">
    <property type="protein sequence ID" value="KFZ30993.1"/>
    <property type="molecule type" value="Genomic_DNA"/>
</dbReference>
<name>A0A094L867_9GAMM</name>
<comment type="caution">
    <text evidence="6">The sequence shown here is derived from an EMBL/GenBank/DDBJ whole genome shotgun (WGS) entry which is preliminary data.</text>
</comment>
<dbReference type="PANTHER" id="PTHR22893">
    <property type="entry name" value="NADH OXIDOREDUCTASE-RELATED"/>
    <property type="match status" value="1"/>
</dbReference>
<accession>A0A094L867</accession>
<dbReference type="GO" id="GO:0010181">
    <property type="term" value="F:FMN binding"/>
    <property type="evidence" value="ECO:0007669"/>
    <property type="project" value="InterPro"/>
</dbReference>
<keyword evidence="7" id="KW-1185">Reference proteome</keyword>
<dbReference type="STRING" id="435908.IDSA_07945"/>
<dbReference type="NCBIfam" id="NF007899">
    <property type="entry name" value="PRK10605.1"/>
    <property type="match status" value="1"/>
</dbReference>
<evidence type="ECO:0000259" key="5">
    <source>
        <dbReference type="Pfam" id="PF00724"/>
    </source>
</evidence>
<comment type="cofactor">
    <cofactor evidence="1">
        <name>FMN</name>
        <dbReference type="ChEBI" id="CHEBI:58210"/>
    </cofactor>
</comment>
<protein>
    <submittedName>
        <fullName evidence="6">N-ethylmaleimide reductase</fullName>
    </submittedName>
</protein>
<comment type="similarity">
    <text evidence="2">Belongs to the NADH:flavin oxidoreductase/NADH oxidase family.</text>
</comment>
<feature type="domain" description="NADH:flavin oxidoreductase/NADH oxidase N-terminal" evidence="5">
    <location>
        <begin position="10"/>
        <end position="346"/>
    </location>
</feature>
<evidence type="ECO:0000256" key="4">
    <source>
        <dbReference type="SAM" id="MobiDB-lite"/>
    </source>
</evidence>
<keyword evidence="3" id="KW-0560">Oxidoreductase</keyword>
<dbReference type="OrthoDB" id="8523426at2"/>
<dbReference type="GO" id="GO:0005829">
    <property type="term" value="C:cytosol"/>
    <property type="evidence" value="ECO:0007669"/>
    <property type="project" value="TreeGrafter"/>
</dbReference>
<feature type="region of interest" description="Disordered" evidence="4">
    <location>
        <begin position="119"/>
        <end position="148"/>
    </location>
</feature>
<evidence type="ECO:0000313" key="7">
    <source>
        <dbReference type="Proteomes" id="UP000054363"/>
    </source>
</evidence>
<dbReference type="PANTHER" id="PTHR22893:SF91">
    <property type="entry name" value="NADPH DEHYDROGENASE 2-RELATED"/>
    <property type="match status" value="1"/>
</dbReference>